<dbReference type="AlphaFoldDB" id="A0A0G4HPC0"/>
<gene>
    <name evidence="4" type="ORF">Cvel_29774</name>
</gene>
<evidence type="ECO:0000313" key="4">
    <source>
        <dbReference type="EMBL" id="CEM46078.1"/>
    </source>
</evidence>
<keyword evidence="1" id="KW-0175">Coiled coil</keyword>
<name>A0A0G4HPC0_9ALVE</name>
<organism evidence="4">
    <name type="scientific">Chromera velia CCMP2878</name>
    <dbReference type="NCBI Taxonomy" id="1169474"/>
    <lineage>
        <taxon>Eukaryota</taxon>
        <taxon>Sar</taxon>
        <taxon>Alveolata</taxon>
        <taxon>Colpodellida</taxon>
        <taxon>Chromeraceae</taxon>
        <taxon>Chromera</taxon>
    </lineage>
</organism>
<dbReference type="PhylomeDB" id="A0A0G4HPC0"/>
<proteinExistence type="predicted"/>
<feature type="compositionally biased region" description="Basic and acidic residues" evidence="2">
    <location>
        <begin position="132"/>
        <end position="147"/>
    </location>
</feature>
<dbReference type="Pfam" id="PF13884">
    <property type="entry name" value="Peptidase_S74"/>
    <property type="match status" value="1"/>
</dbReference>
<evidence type="ECO:0000256" key="1">
    <source>
        <dbReference type="SAM" id="Coils"/>
    </source>
</evidence>
<feature type="coiled-coil region" evidence="1">
    <location>
        <begin position="268"/>
        <end position="312"/>
    </location>
</feature>
<evidence type="ECO:0000259" key="3">
    <source>
        <dbReference type="PROSITE" id="PS51688"/>
    </source>
</evidence>
<feature type="domain" description="Peptidase S74" evidence="3">
    <location>
        <begin position="104"/>
        <end position="282"/>
    </location>
</feature>
<dbReference type="PROSITE" id="PS51688">
    <property type="entry name" value="ICA"/>
    <property type="match status" value="1"/>
</dbReference>
<sequence length="437" mass="48028">MMRLGSSLSLTSFAMLGSSLSVTGFAELGSSLSLMSMGRLGSSLSLTSFAMLGSSLSVASFGRFGSGLTVNGNLYVTGNISYGGTLQDGTNTSCGAFGSSTCASDRRLKDAIRNLKEWRSDDWQKLSSSSSMRKEEPSLVHQEDRIQSEGALVRDSSRSDRPLLGNARDLHSQASNRLLVDSPPGPLDSSLESSEDPGVFALIDRLEPVSFLWKEGSRLSKSPGHQGLNFGFEAQAVREILPSVVVEDREGYLNIRYLDFIPIALAGLKQQKETIKEQKEMILSLQSDNRELQLKDREKAEWERQKEAELQELRQNIRALFSGNFRREGKEEGEIDGELSKGITATIQREREGTEQERGPSWKGKDEEKEEKGISDFVRGKGREKVPGGMIPSSSESPPFLIAGNHERDEEESSRTSIQSEGGGESSEGELRKEVFL</sequence>
<dbReference type="InterPro" id="IPR030392">
    <property type="entry name" value="S74_ICA"/>
</dbReference>
<reference evidence="4" key="1">
    <citation type="submission" date="2014-11" db="EMBL/GenBank/DDBJ databases">
        <authorList>
            <person name="Otto D Thomas"/>
            <person name="Naeem Raeece"/>
        </authorList>
    </citation>
    <scope>NUCLEOTIDE SEQUENCE</scope>
</reference>
<accession>A0A0G4HPC0</accession>
<dbReference type="VEuPathDB" id="CryptoDB:Cvel_29774"/>
<feature type="region of interest" description="Disordered" evidence="2">
    <location>
        <begin position="126"/>
        <end position="165"/>
    </location>
</feature>
<feature type="region of interest" description="Disordered" evidence="2">
    <location>
        <begin position="328"/>
        <end position="437"/>
    </location>
</feature>
<feature type="region of interest" description="Disordered" evidence="2">
    <location>
        <begin position="174"/>
        <end position="193"/>
    </location>
</feature>
<evidence type="ECO:0000256" key="2">
    <source>
        <dbReference type="SAM" id="MobiDB-lite"/>
    </source>
</evidence>
<dbReference type="EMBL" id="CDMZ01003361">
    <property type="protein sequence ID" value="CEM46078.1"/>
    <property type="molecule type" value="Genomic_DNA"/>
</dbReference>
<protein>
    <recommendedName>
        <fullName evidence="3">Peptidase S74 domain-containing protein</fullName>
    </recommendedName>
</protein>
<feature type="compositionally biased region" description="Basic and acidic residues" evidence="2">
    <location>
        <begin position="348"/>
        <end position="386"/>
    </location>
</feature>